<dbReference type="Proteomes" id="UP001219518">
    <property type="component" value="Unassembled WGS sequence"/>
</dbReference>
<feature type="chain" id="PRO_5042291051" evidence="1">
    <location>
        <begin position="17"/>
        <end position="95"/>
    </location>
</feature>
<name>A0AAE1LD18_9NEOP</name>
<proteinExistence type="predicted"/>
<sequence length="95" mass="11020">MNWTCVLSSTIHFTICLMLPHMWEVQPSIRKDGHNTWLTPNIHGKNNMYVCIRMSNIRGTLGKRMSHTGTLCIVWLPCMTHACYSYVTHISRVSR</sequence>
<keyword evidence="3" id="KW-1185">Reference proteome</keyword>
<dbReference type="AlphaFoldDB" id="A0AAE1LD18"/>
<protein>
    <submittedName>
        <fullName evidence="2">K88 minor fimbrial subunit FaeI</fullName>
    </submittedName>
</protein>
<feature type="non-terminal residue" evidence="2">
    <location>
        <position position="95"/>
    </location>
</feature>
<feature type="signal peptide" evidence="1">
    <location>
        <begin position="1"/>
        <end position="16"/>
    </location>
</feature>
<evidence type="ECO:0000256" key="1">
    <source>
        <dbReference type="SAM" id="SignalP"/>
    </source>
</evidence>
<gene>
    <name evidence="2" type="ORF">KUF71_023667</name>
</gene>
<reference evidence="2" key="2">
    <citation type="journal article" date="2023" name="BMC Genomics">
        <title>Pest status, molecular evolution, and epigenetic factors derived from the genome assembly of Frankliniella fusca, a thysanopteran phytovirus vector.</title>
        <authorList>
            <person name="Catto M.A."/>
            <person name="Labadie P.E."/>
            <person name="Jacobson A.L."/>
            <person name="Kennedy G.G."/>
            <person name="Srinivasan R."/>
            <person name="Hunt B.G."/>
        </authorList>
    </citation>
    <scope>NUCLEOTIDE SEQUENCE</scope>
    <source>
        <strain evidence="2">PL_HMW_Pooled</strain>
    </source>
</reference>
<dbReference type="EMBL" id="JAHWGI010000365">
    <property type="protein sequence ID" value="KAK3914254.1"/>
    <property type="molecule type" value="Genomic_DNA"/>
</dbReference>
<reference evidence="2" key="1">
    <citation type="submission" date="2021-07" db="EMBL/GenBank/DDBJ databases">
        <authorList>
            <person name="Catto M.A."/>
            <person name="Jacobson A."/>
            <person name="Kennedy G."/>
            <person name="Labadie P."/>
            <person name="Hunt B.G."/>
            <person name="Srinivasan R."/>
        </authorList>
    </citation>
    <scope>NUCLEOTIDE SEQUENCE</scope>
    <source>
        <strain evidence="2">PL_HMW_Pooled</strain>
        <tissue evidence="2">Head</tissue>
    </source>
</reference>
<keyword evidence="1" id="KW-0732">Signal</keyword>
<comment type="caution">
    <text evidence="2">The sequence shown here is derived from an EMBL/GenBank/DDBJ whole genome shotgun (WGS) entry which is preliminary data.</text>
</comment>
<accession>A0AAE1LD18</accession>
<organism evidence="2 3">
    <name type="scientific">Frankliniella fusca</name>
    <dbReference type="NCBI Taxonomy" id="407009"/>
    <lineage>
        <taxon>Eukaryota</taxon>
        <taxon>Metazoa</taxon>
        <taxon>Ecdysozoa</taxon>
        <taxon>Arthropoda</taxon>
        <taxon>Hexapoda</taxon>
        <taxon>Insecta</taxon>
        <taxon>Pterygota</taxon>
        <taxon>Neoptera</taxon>
        <taxon>Paraneoptera</taxon>
        <taxon>Thysanoptera</taxon>
        <taxon>Terebrantia</taxon>
        <taxon>Thripoidea</taxon>
        <taxon>Thripidae</taxon>
        <taxon>Frankliniella</taxon>
    </lineage>
</organism>
<evidence type="ECO:0000313" key="3">
    <source>
        <dbReference type="Proteomes" id="UP001219518"/>
    </source>
</evidence>
<evidence type="ECO:0000313" key="2">
    <source>
        <dbReference type="EMBL" id="KAK3914254.1"/>
    </source>
</evidence>